<feature type="compositionally biased region" description="Basic and acidic residues" evidence="1">
    <location>
        <begin position="81"/>
        <end position="90"/>
    </location>
</feature>
<accession>A0A851HQY2</accession>
<dbReference type="Pfam" id="PF01381">
    <property type="entry name" value="HTH_3"/>
    <property type="match status" value="1"/>
</dbReference>
<evidence type="ECO:0000259" key="2">
    <source>
        <dbReference type="PROSITE" id="PS50943"/>
    </source>
</evidence>
<dbReference type="GO" id="GO:0003677">
    <property type="term" value="F:DNA binding"/>
    <property type="evidence" value="ECO:0007669"/>
    <property type="project" value="InterPro"/>
</dbReference>
<name>A0A851HQY2_9GAMM</name>
<keyword evidence="4" id="KW-1185">Reference proteome</keyword>
<reference evidence="3 4" key="1">
    <citation type="submission" date="2020-03" db="EMBL/GenBank/DDBJ databases">
        <title>Metagenomic, metatranscriptomic, and metabolomic analyses revealed the key microbes and metabolic features during the fermentation of ganjang, Korean traditional soy sauce.</title>
        <authorList>
            <person name="Chun B.H."/>
            <person name="Jeon C.O."/>
        </authorList>
    </citation>
    <scope>NUCLEOTIDE SEQUENCE [LARGE SCALE GENOMIC DNA]</scope>
    <source>
        <strain evidence="3 4">KG14</strain>
    </source>
</reference>
<evidence type="ECO:0000313" key="4">
    <source>
        <dbReference type="Proteomes" id="UP000536442"/>
    </source>
</evidence>
<gene>
    <name evidence="3" type="ORF">HLV39_07645</name>
</gene>
<feature type="region of interest" description="Disordered" evidence="1">
    <location>
        <begin position="75"/>
        <end position="106"/>
    </location>
</feature>
<evidence type="ECO:0000256" key="1">
    <source>
        <dbReference type="SAM" id="MobiDB-lite"/>
    </source>
</evidence>
<proteinExistence type="predicted"/>
<dbReference type="Gene3D" id="1.10.260.40">
    <property type="entry name" value="lambda repressor-like DNA-binding domains"/>
    <property type="match status" value="1"/>
</dbReference>
<dbReference type="AlphaFoldDB" id="A0A851HQY2"/>
<sequence length="106" mass="11556">MASLLQQLKKRRLALGLKQSDMMLRAGMSRQQYQRLESKGNPRLNTLELLAAGLSSELMLIPRDKLPAVIAALEGDAPGKLPDDSAREGGSKQLSDDPWEGLLGDD</sequence>
<dbReference type="EMBL" id="JABEVQ010000003">
    <property type="protein sequence ID" value="NWN91367.1"/>
    <property type="molecule type" value="Genomic_DNA"/>
</dbReference>
<dbReference type="SUPFAM" id="SSF47413">
    <property type="entry name" value="lambda repressor-like DNA-binding domains"/>
    <property type="match status" value="1"/>
</dbReference>
<dbReference type="Proteomes" id="UP000536442">
    <property type="component" value="Unassembled WGS sequence"/>
</dbReference>
<dbReference type="InterPro" id="IPR010982">
    <property type="entry name" value="Lambda_DNA-bd_dom_sf"/>
</dbReference>
<dbReference type="InterPro" id="IPR001387">
    <property type="entry name" value="Cro/C1-type_HTH"/>
</dbReference>
<dbReference type="PROSITE" id="PS50943">
    <property type="entry name" value="HTH_CROC1"/>
    <property type="match status" value="1"/>
</dbReference>
<dbReference type="CDD" id="cd00093">
    <property type="entry name" value="HTH_XRE"/>
    <property type="match status" value="1"/>
</dbReference>
<feature type="domain" description="HTH cro/C1-type" evidence="2">
    <location>
        <begin position="8"/>
        <end position="61"/>
    </location>
</feature>
<evidence type="ECO:0000313" key="3">
    <source>
        <dbReference type="EMBL" id="NWN91367.1"/>
    </source>
</evidence>
<comment type="caution">
    <text evidence="3">The sequence shown here is derived from an EMBL/GenBank/DDBJ whole genome shotgun (WGS) entry which is preliminary data.</text>
</comment>
<feature type="compositionally biased region" description="Acidic residues" evidence="1">
    <location>
        <begin position="97"/>
        <end position="106"/>
    </location>
</feature>
<organism evidence="3 4">
    <name type="scientific">Marinobacter adhaerens</name>
    <dbReference type="NCBI Taxonomy" id="1033846"/>
    <lineage>
        <taxon>Bacteria</taxon>
        <taxon>Pseudomonadati</taxon>
        <taxon>Pseudomonadota</taxon>
        <taxon>Gammaproteobacteria</taxon>
        <taxon>Pseudomonadales</taxon>
        <taxon>Marinobacteraceae</taxon>
        <taxon>Marinobacter</taxon>
    </lineage>
</organism>
<protein>
    <submittedName>
        <fullName evidence="3">Helix-turn-helix transcriptional regulator</fullName>
    </submittedName>
</protein>